<dbReference type="SUPFAM" id="SSF56219">
    <property type="entry name" value="DNase I-like"/>
    <property type="match status" value="1"/>
</dbReference>
<organism evidence="1 2">
    <name type="scientific">Lactuca sativa</name>
    <name type="common">Garden lettuce</name>
    <dbReference type="NCBI Taxonomy" id="4236"/>
    <lineage>
        <taxon>Eukaryota</taxon>
        <taxon>Viridiplantae</taxon>
        <taxon>Streptophyta</taxon>
        <taxon>Embryophyta</taxon>
        <taxon>Tracheophyta</taxon>
        <taxon>Spermatophyta</taxon>
        <taxon>Magnoliopsida</taxon>
        <taxon>eudicotyledons</taxon>
        <taxon>Gunneridae</taxon>
        <taxon>Pentapetalae</taxon>
        <taxon>asterids</taxon>
        <taxon>campanulids</taxon>
        <taxon>Asterales</taxon>
        <taxon>Asteraceae</taxon>
        <taxon>Cichorioideae</taxon>
        <taxon>Cichorieae</taxon>
        <taxon>Lactucinae</taxon>
        <taxon>Lactuca</taxon>
    </lineage>
</organism>
<proteinExistence type="predicted"/>
<dbReference type="EMBL" id="NBSK02000004">
    <property type="protein sequence ID" value="KAJ0208681.1"/>
    <property type="molecule type" value="Genomic_DNA"/>
</dbReference>
<gene>
    <name evidence="1" type="ORF">LSAT_V11C400158800</name>
</gene>
<name>A0A9R1VLX0_LACSA</name>
<comment type="caution">
    <text evidence="1">The sequence shown here is derived from an EMBL/GenBank/DDBJ whole genome shotgun (WGS) entry which is preliminary data.</text>
</comment>
<evidence type="ECO:0000313" key="1">
    <source>
        <dbReference type="EMBL" id="KAJ0208681.1"/>
    </source>
</evidence>
<dbReference type="PANTHER" id="PTHR33710:SF64">
    <property type="entry name" value="ENDONUCLEASE_EXONUCLEASE_PHOSPHATASE DOMAIN-CONTAINING PROTEIN"/>
    <property type="match status" value="1"/>
</dbReference>
<dbReference type="InterPro" id="IPR036691">
    <property type="entry name" value="Endo/exonu/phosph_ase_sf"/>
</dbReference>
<dbReference type="PANTHER" id="PTHR33710">
    <property type="entry name" value="BNAC02G09200D PROTEIN"/>
    <property type="match status" value="1"/>
</dbReference>
<sequence length="181" mass="20892">MLFCQCLCSKRTSKKRSLWNNLSAIINSDGESCWFVFGDFNAVCLPEERLGSVFFHNSVYHFNNFIHSIGLLEIKMGGRRFTYMSKAGDKHSKLDRFLVSPNVVELWPNLSVTALPRVHFDHCATLLSSNQFDFGPSPFRFFKYWLKDPSFDLVLRNGWSVSKLPYSRLHISSLSVTPQNR</sequence>
<evidence type="ECO:0000313" key="2">
    <source>
        <dbReference type="Proteomes" id="UP000235145"/>
    </source>
</evidence>
<dbReference type="Gene3D" id="3.60.10.10">
    <property type="entry name" value="Endonuclease/exonuclease/phosphatase"/>
    <property type="match status" value="1"/>
</dbReference>
<dbReference type="Proteomes" id="UP000235145">
    <property type="component" value="Unassembled WGS sequence"/>
</dbReference>
<accession>A0A9R1VLX0</accession>
<reference evidence="1 2" key="1">
    <citation type="journal article" date="2017" name="Nat. Commun.">
        <title>Genome assembly with in vitro proximity ligation data and whole-genome triplication in lettuce.</title>
        <authorList>
            <person name="Reyes-Chin-Wo S."/>
            <person name="Wang Z."/>
            <person name="Yang X."/>
            <person name="Kozik A."/>
            <person name="Arikit S."/>
            <person name="Song C."/>
            <person name="Xia L."/>
            <person name="Froenicke L."/>
            <person name="Lavelle D.O."/>
            <person name="Truco M.J."/>
            <person name="Xia R."/>
            <person name="Zhu S."/>
            <person name="Xu C."/>
            <person name="Xu H."/>
            <person name="Xu X."/>
            <person name="Cox K."/>
            <person name="Korf I."/>
            <person name="Meyers B.C."/>
            <person name="Michelmore R.W."/>
        </authorList>
    </citation>
    <scope>NUCLEOTIDE SEQUENCE [LARGE SCALE GENOMIC DNA]</scope>
    <source>
        <strain evidence="2">cv. Salinas</strain>
        <tissue evidence="1">Seedlings</tissue>
    </source>
</reference>
<evidence type="ECO:0008006" key="3">
    <source>
        <dbReference type="Google" id="ProtNLM"/>
    </source>
</evidence>
<dbReference type="AlphaFoldDB" id="A0A9R1VLX0"/>
<protein>
    <recommendedName>
        <fullName evidence="3">Endonuclease/exonuclease/phosphatase domain-containing protein</fullName>
    </recommendedName>
</protein>
<keyword evidence="2" id="KW-1185">Reference proteome</keyword>